<dbReference type="Proteomes" id="UP000565572">
    <property type="component" value="Unassembled WGS sequence"/>
</dbReference>
<keyword evidence="3" id="KW-1185">Reference proteome</keyword>
<feature type="transmembrane region" description="Helical" evidence="1">
    <location>
        <begin position="180"/>
        <end position="198"/>
    </location>
</feature>
<keyword evidence="1" id="KW-0472">Membrane</keyword>
<feature type="transmembrane region" description="Helical" evidence="1">
    <location>
        <begin position="104"/>
        <end position="122"/>
    </location>
</feature>
<keyword evidence="1" id="KW-0812">Transmembrane</keyword>
<sequence>MAAWPVRTTPRDPGRNRLLLACSSVALSLAAIVVVTLHELAHAVAGLSLGVGAVLHPNSVSYVPELPPGGQVVTAAAGPVFSLVLGAVVFLVGRNLAGGFVRLLLLWTGLASMQNFAGYLLIAPVARVGDSGKVLALLDAPGAAYAVSVVLGVALTLLNARLLAGQVTRYARSQDELRHLVLLPWLVGTGVTVALTLLDTWISGLGADDVVVVLAGGVAVAIFAPMFTFFYGRLHPAYEHLTLRTPVVPLVVTVVLAVLVAVVLGPGLRLE</sequence>
<feature type="transmembrane region" description="Helical" evidence="1">
    <location>
        <begin position="142"/>
        <end position="160"/>
    </location>
</feature>
<comment type="caution">
    <text evidence="2">The sequence shown here is derived from an EMBL/GenBank/DDBJ whole genome shotgun (WGS) entry which is preliminary data.</text>
</comment>
<feature type="transmembrane region" description="Helical" evidence="1">
    <location>
        <begin position="243"/>
        <end position="264"/>
    </location>
</feature>
<accession>A0A7W5JZ66</accession>
<dbReference type="AlphaFoldDB" id="A0A7W5JZ66"/>
<evidence type="ECO:0000313" key="2">
    <source>
        <dbReference type="EMBL" id="MBB3329037.1"/>
    </source>
</evidence>
<organism evidence="2 3">
    <name type="scientific">Microlunatus antarcticus</name>
    <dbReference type="NCBI Taxonomy" id="53388"/>
    <lineage>
        <taxon>Bacteria</taxon>
        <taxon>Bacillati</taxon>
        <taxon>Actinomycetota</taxon>
        <taxon>Actinomycetes</taxon>
        <taxon>Propionibacteriales</taxon>
        <taxon>Propionibacteriaceae</taxon>
        <taxon>Microlunatus</taxon>
    </lineage>
</organism>
<evidence type="ECO:0000256" key="1">
    <source>
        <dbReference type="SAM" id="Phobius"/>
    </source>
</evidence>
<reference evidence="2 3" key="1">
    <citation type="submission" date="2020-08" db="EMBL/GenBank/DDBJ databases">
        <title>Sequencing the genomes of 1000 actinobacteria strains.</title>
        <authorList>
            <person name="Klenk H.-P."/>
        </authorList>
    </citation>
    <scope>NUCLEOTIDE SEQUENCE [LARGE SCALE GENOMIC DNA]</scope>
    <source>
        <strain evidence="2 3">DSM 11053</strain>
    </source>
</reference>
<dbReference type="RefSeq" id="WP_183342552.1">
    <property type="nucleotide sequence ID" value="NZ_JACHZG010000011.1"/>
</dbReference>
<name>A0A7W5JZ66_9ACTN</name>
<evidence type="ECO:0000313" key="3">
    <source>
        <dbReference type="Proteomes" id="UP000565572"/>
    </source>
</evidence>
<feature type="transmembrane region" description="Helical" evidence="1">
    <location>
        <begin position="210"/>
        <end position="231"/>
    </location>
</feature>
<dbReference type="EMBL" id="JACHZG010000011">
    <property type="protein sequence ID" value="MBB3329037.1"/>
    <property type="molecule type" value="Genomic_DNA"/>
</dbReference>
<keyword evidence="1" id="KW-1133">Transmembrane helix</keyword>
<protein>
    <submittedName>
        <fullName evidence="2">Uncharacterized protein</fullName>
    </submittedName>
</protein>
<gene>
    <name evidence="2" type="ORF">FHX39_004034</name>
</gene>
<proteinExistence type="predicted"/>
<feature type="transmembrane region" description="Helical" evidence="1">
    <location>
        <begin position="70"/>
        <end position="92"/>
    </location>
</feature>